<proteinExistence type="predicted"/>
<dbReference type="HOGENOM" id="CLU_012617_0_0_1"/>
<feature type="domain" description="Acyclic terpene utilisation N-terminal" evidence="1">
    <location>
        <begin position="7"/>
        <end position="452"/>
    </location>
</feature>
<dbReference type="OrthoDB" id="10265871at2759"/>
<dbReference type="AlphaFoldDB" id="A0A0C3HI61"/>
<dbReference type="InterPro" id="IPR010839">
    <property type="entry name" value="AtuA_N"/>
</dbReference>
<evidence type="ECO:0000259" key="1">
    <source>
        <dbReference type="Pfam" id="PF07287"/>
    </source>
</evidence>
<dbReference type="Pfam" id="PF07287">
    <property type="entry name" value="AtuA"/>
    <property type="match status" value="1"/>
</dbReference>
<dbReference type="InParanoid" id="A0A0C3HI61"/>
<name>A0A0C3HI61_OIDMZ</name>
<dbReference type="PANTHER" id="PTHR47585">
    <property type="match status" value="1"/>
</dbReference>
<dbReference type="InterPro" id="IPR056362">
    <property type="entry name" value="AtuA-like_ferredoxin_dom"/>
</dbReference>
<organism evidence="3 4">
    <name type="scientific">Oidiodendron maius (strain Zn)</name>
    <dbReference type="NCBI Taxonomy" id="913774"/>
    <lineage>
        <taxon>Eukaryota</taxon>
        <taxon>Fungi</taxon>
        <taxon>Dikarya</taxon>
        <taxon>Ascomycota</taxon>
        <taxon>Pezizomycotina</taxon>
        <taxon>Leotiomycetes</taxon>
        <taxon>Leotiomycetes incertae sedis</taxon>
        <taxon>Myxotrichaceae</taxon>
        <taxon>Oidiodendron</taxon>
    </lineage>
</organism>
<keyword evidence="4" id="KW-1185">Reference proteome</keyword>
<gene>
    <name evidence="3" type="ORF">OIDMADRAFT_118854</name>
</gene>
<evidence type="ECO:0008006" key="5">
    <source>
        <dbReference type="Google" id="ProtNLM"/>
    </source>
</evidence>
<dbReference type="Proteomes" id="UP000054321">
    <property type="component" value="Unassembled WGS sequence"/>
</dbReference>
<evidence type="ECO:0000313" key="4">
    <source>
        <dbReference type="Proteomes" id="UP000054321"/>
    </source>
</evidence>
<dbReference type="PANTHER" id="PTHR47585:SF1">
    <property type="entry name" value="DUF1446 DOMAIN-CONTAINING PROTEIN"/>
    <property type="match status" value="1"/>
</dbReference>
<reference evidence="4" key="2">
    <citation type="submission" date="2015-01" db="EMBL/GenBank/DDBJ databases">
        <title>Evolutionary Origins and Diversification of the Mycorrhizal Mutualists.</title>
        <authorList>
            <consortium name="DOE Joint Genome Institute"/>
            <consortium name="Mycorrhizal Genomics Consortium"/>
            <person name="Kohler A."/>
            <person name="Kuo A."/>
            <person name="Nagy L.G."/>
            <person name="Floudas D."/>
            <person name="Copeland A."/>
            <person name="Barry K.W."/>
            <person name="Cichocki N."/>
            <person name="Veneault-Fourrey C."/>
            <person name="LaButti K."/>
            <person name="Lindquist E.A."/>
            <person name="Lipzen A."/>
            <person name="Lundell T."/>
            <person name="Morin E."/>
            <person name="Murat C."/>
            <person name="Riley R."/>
            <person name="Ohm R."/>
            <person name="Sun H."/>
            <person name="Tunlid A."/>
            <person name="Henrissat B."/>
            <person name="Grigoriev I.V."/>
            <person name="Hibbett D.S."/>
            <person name="Martin F."/>
        </authorList>
    </citation>
    <scope>NUCLEOTIDE SEQUENCE [LARGE SCALE GENOMIC DNA]</scope>
    <source>
        <strain evidence="4">Zn</strain>
    </source>
</reference>
<protein>
    <recommendedName>
        <fullName evidence="5">DUF1446-domain-containing protein</fullName>
    </recommendedName>
</protein>
<dbReference type="EMBL" id="KN832874">
    <property type="protein sequence ID" value="KIN02775.1"/>
    <property type="molecule type" value="Genomic_DNA"/>
</dbReference>
<reference evidence="3 4" key="1">
    <citation type="submission" date="2014-04" db="EMBL/GenBank/DDBJ databases">
        <authorList>
            <consortium name="DOE Joint Genome Institute"/>
            <person name="Kuo A."/>
            <person name="Martino E."/>
            <person name="Perotto S."/>
            <person name="Kohler A."/>
            <person name="Nagy L.G."/>
            <person name="Floudas D."/>
            <person name="Copeland A."/>
            <person name="Barry K.W."/>
            <person name="Cichocki N."/>
            <person name="Veneault-Fourrey C."/>
            <person name="LaButti K."/>
            <person name="Lindquist E.A."/>
            <person name="Lipzen A."/>
            <person name="Lundell T."/>
            <person name="Morin E."/>
            <person name="Murat C."/>
            <person name="Sun H."/>
            <person name="Tunlid A."/>
            <person name="Henrissat B."/>
            <person name="Grigoriev I.V."/>
            <person name="Hibbett D.S."/>
            <person name="Martin F."/>
            <person name="Nordberg H.P."/>
            <person name="Cantor M.N."/>
            <person name="Hua S.X."/>
        </authorList>
    </citation>
    <scope>NUCLEOTIDE SEQUENCE [LARGE SCALE GENOMIC DNA]</scope>
    <source>
        <strain evidence="3 4">Zn</strain>
    </source>
</reference>
<feature type="domain" description="AtuA-like ferredoxin-fold" evidence="2">
    <location>
        <begin position="494"/>
        <end position="594"/>
    </location>
</feature>
<evidence type="ECO:0000259" key="2">
    <source>
        <dbReference type="Pfam" id="PF23544"/>
    </source>
</evidence>
<dbReference type="Pfam" id="PF23544">
    <property type="entry name" value="AtuA_ferredoxin"/>
    <property type="match status" value="1"/>
</dbReference>
<evidence type="ECO:0000313" key="3">
    <source>
        <dbReference type="EMBL" id="KIN02775.1"/>
    </source>
</evidence>
<accession>A0A0C3HI61</accession>
<sequence length="616" mass="68011">MPSRRNIRIGNTSGATGDHWNAMQRMVQDGNVDVITGDWLSEMNIAWNAIAKKENPQLGYEVGFLDQLEDCIDDIVARGIKVITNAGALNTLALTRKVEELCKERGHNNVIVASVLGDDISHLLSQPTSRKALKFSHLDHPDQSLEDWELAPDVETGVAYLGAKGIIAALNSGADIIICGRVTDASPVIGAASWWYGWAEDSFDELAGALIAGHLIECGPYITGANFSGFREYLPDLVDLGFGIAEILPTGESFITKPDTSPGFVNKFNTTAQLLYELQGALYLNPDVVADISKVRIENTSQPNRVAVSGVKGLPPPATTKAMITARGGFQCETTFYINGLDVAEKAEMMKNQLHHMFKDSKFSKLSIEVYGTPAQDPKSQQAGTVFLRVFAQARNKEDISARKFRNIVYALRMQSYPGYHMNLDFRTMDPKPFMEIFPVTIPLSTLSHQVLMKEKTIDISVPTKTAQYPPTRPSYETQNIIDMNSFGPTESAPLGSIVHARSGDKANNSNIGFFVRNEDEYPWLQNFLTVNRLKALFGDDWLKGDQTRRVERCEFPNILAVHFRVLDFLDGGIASSSRVDGLGKGIGEFLRSRVVDIPTKFLVRGRISTPESEAI</sequence>